<proteinExistence type="predicted"/>
<reference evidence="1" key="1">
    <citation type="submission" date="2024-04" db="EMBL/GenBank/DDBJ databases">
        <authorList>
            <consortium name="Molecular Ecology Group"/>
        </authorList>
    </citation>
    <scope>NUCLEOTIDE SEQUENCE</scope>
</reference>
<keyword evidence="2" id="KW-1185">Reference proteome</keyword>
<accession>A0AAV2NR79</accession>
<protein>
    <submittedName>
        <fullName evidence="1">Uncharacterized protein</fullName>
    </submittedName>
</protein>
<organism evidence="1 2">
    <name type="scientific">Lasius platythorax</name>
    <dbReference type="NCBI Taxonomy" id="488582"/>
    <lineage>
        <taxon>Eukaryota</taxon>
        <taxon>Metazoa</taxon>
        <taxon>Ecdysozoa</taxon>
        <taxon>Arthropoda</taxon>
        <taxon>Hexapoda</taxon>
        <taxon>Insecta</taxon>
        <taxon>Pterygota</taxon>
        <taxon>Neoptera</taxon>
        <taxon>Endopterygota</taxon>
        <taxon>Hymenoptera</taxon>
        <taxon>Apocrita</taxon>
        <taxon>Aculeata</taxon>
        <taxon>Formicoidea</taxon>
        <taxon>Formicidae</taxon>
        <taxon>Formicinae</taxon>
        <taxon>Lasius</taxon>
        <taxon>Lasius</taxon>
    </lineage>
</organism>
<gene>
    <name evidence="1" type="ORF">LPLAT_LOCUS7828</name>
</gene>
<sequence length="106" mass="12349">MREKARQMKLASARIEERRTAVLQKQKTRRITCQCDGSRIKGCGDAGIRDKTATRCLSLEKKARKEKEKERRERREELACRDHGRCCPRHGPSIHVHCDHLRNLTA</sequence>
<evidence type="ECO:0000313" key="1">
    <source>
        <dbReference type="EMBL" id="CAL1681910.1"/>
    </source>
</evidence>
<dbReference type="Proteomes" id="UP001497644">
    <property type="component" value="Chromosome 3"/>
</dbReference>
<dbReference type="AlphaFoldDB" id="A0AAV2NR79"/>
<evidence type="ECO:0000313" key="2">
    <source>
        <dbReference type="Proteomes" id="UP001497644"/>
    </source>
</evidence>
<dbReference type="EMBL" id="OZ034826">
    <property type="protein sequence ID" value="CAL1681910.1"/>
    <property type="molecule type" value="Genomic_DNA"/>
</dbReference>
<name>A0AAV2NR79_9HYME</name>